<feature type="region of interest" description="Disordered" evidence="1">
    <location>
        <begin position="146"/>
        <end position="172"/>
    </location>
</feature>
<dbReference type="OrthoDB" id="5766995at2"/>
<evidence type="ECO:0000313" key="3">
    <source>
        <dbReference type="Proteomes" id="UP000274556"/>
    </source>
</evidence>
<organism evidence="2 3">
    <name type="scientific">Thiocapsa rosea</name>
    <dbReference type="NCBI Taxonomy" id="69360"/>
    <lineage>
        <taxon>Bacteria</taxon>
        <taxon>Pseudomonadati</taxon>
        <taxon>Pseudomonadota</taxon>
        <taxon>Gammaproteobacteria</taxon>
        <taxon>Chromatiales</taxon>
        <taxon>Chromatiaceae</taxon>
        <taxon>Thiocapsa</taxon>
    </lineage>
</organism>
<dbReference type="EMBL" id="RBXL01000001">
    <property type="protein sequence ID" value="RKT44150.1"/>
    <property type="molecule type" value="Genomic_DNA"/>
</dbReference>
<dbReference type="RefSeq" id="WP_120796629.1">
    <property type="nucleotide sequence ID" value="NZ_RBXL01000001.1"/>
</dbReference>
<dbReference type="InterPro" id="IPR025498">
    <property type="entry name" value="DUF4389"/>
</dbReference>
<name>A0A495V626_9GAMM</name>
<dbReference type="AlphaFoldDB" id="A0A495V626"/>
<proteinExistence type="predicted"/>
<evidence type="ECO:0000313" key="2">
    <source>
        <dbReference type="EMBL" id="RKT44150.1"/>
    </source>
</evidence>
<reference evidence="2 3" key="1">
    <citation type="submission" date="2018-10" db="EMBL/GenBank/DDBJ databases">
        <title>Genomic Encyclopedia of Archaeal and Bacterial Type Strains, Phase II (KMG-II): from individual species to whole genera.</title>
        <authorList>
            <person name="Goeker M."/>
        </authorList>
    </citation>
    <scope>NUCLEOTIDE SEQUENCE [LARGE SCALE GENOMIC DNA]</scope>
    <source>
        <strain evidence="2 3">DSM 235</strain>
    </source>
</reference>
<dbReference type="Pfam" id="PF14333">
    <property type="entry name" value="DUF4389"/>
    <property type="match status" value="1"/>
</dbReference>
<sequence>MIQPANPGRGPDDLHQKSPNHRRLDHGSPTHRSAAEVPQPQDGYSREFADHPDIFKRIGVTLLRGLLMALFFILFEILNYTIFGIAILQYLAIVLFGRPMDLLRSINEGLSAYMGDIAGYLTCVDDRAPFPFSRLRGARGIPLQPEWRRRKTPDNTDIGAARGPADGVDTGT</sequence>
<comment type="caution">
    <text evidence="2">The sequence shown here is derived from an EMBL/GenBank/DDBJ whole genome shotgun (WGS) entry which is preliminary data.</text>
</comment>
<evidence type="ECO:0000256" key="1">
    <source>
        <dbReference type="SAM" id="MobiDB-lite"/>
    </source>
</evidence>
<gene>
    <name evidence="2" type="ORF">BDD21_1526</name>
</gene>
<protein>
    <submittedName>
        <fullName evidence="2">Uncharacterized protein DUF4389</fullName>
    </submittedName>
</protein>
<keyword evidence="3" id="KW-1185">Reference proteome</keyword>
<accession>A0A495V626</accession>
<feature type="region of interest" description="Disordered" evidence="1">
    <location>
        <begin position="1"/>
        <end position="45"/>
    </location>
</feature>
<dbReference type="Proteomes" id="UP000274556">
    <property type="component" value="Unassembled WGS sequence"/>
</dbReference>